<feature type="region of interest" description="Disordered" evidence="1">
    <location>
        <begin position="1356"/>
        <end position="1384"/>
    </location>
</feature>
<feature type="compositionally biased region" description="Polar residues" evidence="1">
    <location>
        <begin position="1363"/>
        <end position="1384"/>
    </location>
</feature>
<feature type="region of interest" description="Disordered" evidence="1">
    <location>
        <begin position="1806"/>
        <end position="1888"/>
    </location>
</feature>
<feature type="compositionally biased region" description="Polar residues" evidence="1">
    <location>
        <begin position="1690"/>
        <end position="1718"/>
    </location>
</feature>
<feature type="compositionally biased region" description="Low complexity" evidence="1">
    <location>
        <begin position="1648"/>
        <end position="1686"/>
    </location>
</feature>
<feature type="compositionally biased region" description="Low complexity" evidence="1">
    <location>
        <begin position="1550"/>
        <end position="1565"/>
    </location>
</feature>
<feature type="compositionally biased region" description="Polar residues" evidence="1">
    <location>
        <begin position="35"/>
        <end position="52"/>
    </location>
</feature>
<dbReference type="InterPro" id="IPR000198">
    <property type="entry name" value="RhoGAP_dom"/>
</dbReference>
<feature type="compositionally biased region" description="Low complexity" evidence="1">
    <location>
        <begin position="936"/>
        <end position="945"/>
    </location>
</feature>
<feature type="compositionally biased region" description="Polar residues" evidence="1">
    <location>
        <begin position="1808"/>
        <end position="1856"/>
    </location>
</feature>
<organism evidence="3 4">
    <name type="scientific">Schistosoma rodhaini</name>
    <dbReference type="NCBI Taxonomy" id="6188"/>
    <lineage>
        <taxon>Eukaryota</taxon>
        <taxon>Metazoa</taxon>
        <taxon>Spiralia</taxon>
        <taxon>Lophotrochozoa</taxon>
        <taxon>Platyhelminthes</taxon>
        <taxon>Trematoda</taxon>
        <taxon>Digenea</taxon>
        <taxon>Strigeidida</taxon>
        <taxon>Schistosomatoidea</taxon>
        <taxon>Schistosomatidae</taxon>
        <taxon>Schistosoma</taxon>
    </lineage>
</organism>
<name>A0AA85GFN2_9TREM</name>
<dbReference type="Gene3D" id="1.10.555.10">
    <property type="entry name" value="Rho GTPase activation protein"/>
    <property type="match status" value="1"/>
</dbReference>
<accession>A0AA85GFN2</accession>
<feature type="compositionally biased region" description="Polar residues" evidence="1">
    <location>
        <begin position="233"/>
        <end position="248"/>
    </location>
</feature>
<protein>
    <recommendedName>
        <fullName evidence="2">Rho-GAP domain-containing protein</fullName>
    </recommendedName>
</protein>
<sequence>MSNLSEDISISKRPRIFRGRGAQQRSDVKKKARRNQSTGDIIQSAREQTNIQSKDENTNPGKKVRRWLRLLKMTSISATTAITLDGLRTENNHSYNHQTNQNHHHHNNHNHQYPDNSNSPTQEMQSFLGNLGIGAYVGDEENAFVNSDNSEEINVDQLNKTNKPLSKSMINLSSVSLLPPKRKTSDQINEPETLLNDASGHCSRLSSSRVSCLSNTSSSSPQSITSFTRSQKKPSISEITNASTSDSGMNQFNQTEFYESMPLILKTVINQTSLYNNVHSMQRYNVSEGYASSNLTPKLSTSTITGTNSHHQSGENINVKRTIHYPAWMIISDEQLQLDTTYSFYRIADYLKELYLAESWLENLLISDILPSRSHSPVRQPTDYRSRRARLENNPIMSHKILKRTCSEQRYDETQLIGGLWDRREMDLIQKLIRRAISIIESKISYTQTDEKESSYSATTATTTATLSAIIFKNASTEKKIPISLRSFIPDCEKITGNHENTVKWKKIYAEEIVNIIKLPRYPVEQHLNLETIHQSQKSTIFLCSDHLVLTQWPLDPQSFVCNGDLAHIIPFYELWCDTLKLDELLCIRSSSPLMPVSKSLNHHHRFHCNIKNSEIDNDHSIKYNISSSSGMSTVSLLEGDADLLNSPFNEHCNQLINDTEMMKTSKSSYISNDNHTFNNNDMLLLIGHPPMENWAIRFSNNNLCEKWRHMINESIRKSQQIFCEKSINVKVINQIIPNHQVIYKYHNISVDMTIDHLKDKSLEGLNININNTKADLYLRYIESHGEEREILMYGPENPFLIALSSVQLNSTDSSLSTPKSGTSAFNTISNTTNIGNITGNNSPDSNTNHYKDILDLIKKASISPQSENRTTDHNHNNSNDYIISRDQIKISFVLRPVDKYYSTEDNQPQHHYQKVTTKSDMKSTEYMKQERGRSTAKSTSASTSRNRRNERTQNNNMMTKSSIFLNHNNTNVTKQNTSTNVPLRGAISTSSLQIGTTQEIQCGQIFGRLPEQCWPDSQLPESLVNLFAIIYYNGVNIEGIFRRTAVHSQIELMRARVDENIQMITPNNCNPILASCVLKRFFCEIPGHLLVDSNWDEWASLTEINSASERLQVLERLIRSLPKVNQTLLALLIYLLAHIRDNEEINRMSARNLAVVWGPNLIQRPNSPLALSDSMITTQIITYLLEPTVTNFLLNTSNVKMELNQHFSNIWGNFLQDSNNKTKVQNTATTSTTTNTDSSDDDKNSKQYSDVHFERKTAKQHPSRRGHSVSNIPPQISSLEVENSLINERLGNSLLKTSEQQYTEPIVMSNSSSNLSINNKSNHQLNMENPSQSSLMKRRGAGRIHKKKHSFFNQLALPDQTGPPNSTVTTGKLNKQTNYSSPTDSITTGLKNIIRSRTTSSIVLPLSFSVTATTPTTLTNSSLTSTISVEKQEPMKKTTPSSSSSLLSRRSRNTSCPPSTNKTTISNDKFSVPCPLPRNHINSEAPPVPLRGQQLTHQDLRLKLANNNNDNNSASNNMNLSKNNSDHSKLISHNNNNNNRLHEEARMQTSTPTTPTTPTTTTSPISRQQKPFHRRFRSQTSTSEIPYVTLLRNDTCRTRQDNKLSTTTTTNNNNTYKKKHSMDHSFSYTQSFYESFENDLSVSSHATTTTTTTTTTNSSSKTNESTPPIKIISVSSSSKESVPLKTYKKSSSNHSVNDNTTDNGINHTMRSSRSIHSSTDHRSRNNNNNNNNNNTNNNTNNNINTNNGSMLRSESDMSMISTDSSLLSFSSNSSSSSLRKHNNNKIKDDAIDITTGIPCPVVHRPEFNTTGYITNTKRKSSQSTIQKFNSPQSINDYKQFNKSNCKHPLSSQPLYSTTTPPPTTTTSSSSSSSSFSSSPSPTSFSSSDIGYVTSHHENLENIIYNDNHSKVLMNCINNENRNSSNAVSRMSSHASTISSGSVTVISTSTEK</sequence>
<evidence type="ECO:0000259" key="2">
    <source>
        <dbReference type="PROSITE" id="PS50238"/>
    </source>
</evidence>
<feature type="domain" description="Rho-GAP" evidence="2">
    <location>
        <begin position="1008"/>
        <end position="1193"/>
    </location>
</feature>
<feature type="compositionally biased region" description="Low complexity" evidence="1">
    <location>
        <begin position="1607"/>
        <end position="1616"/>
    </location>
</feature>
<evidence type="ECO:0000313" key="3">
    <source>
        <dbReference type="Proteomes" id="UP000050792"/>
    </source>
</evidence>
<feature type="compositionally biased region" description="Low complexity" evidence="1">
    <location>
        <begin position="1936"/>
        <end position="1952"/>
    </location>
</feature>
<reference evidence="4" key="2">
    <citation type="submission" date="2023-11" db="UniProtKB">
        <authorList>
            <consortium name="WormBaseParasite"/>
        </authorList>
    </citation>
    <scope>IDENTIFICATION</scope>
</reference>
<feature type="compositionally biased region" description="Low complexity" evidence="1">
    <location>
        <begin position="1726"/>
        <end position="1748"/>
    </location>
</feature>
<reference evidence="3" key="1">
    <citation type="submission" date="2022-06" db="EMBL/GenBank/DDBJ databases">
        <authorList>
            <person name="Berger JAMES D."/>
            <person name="Berger JAMES D."/>
        </authorList>
    </citation>
    <scope>NUCLEOTIDE SEQUENCE [LARGE SCALE GENOMIC DNA]</scope>
</reference>
<feature type="region of interest" description="Disordered" evidence="1">
    <location>
        <begin position="1924"/>
        <end position="1952"/>
    </location>
</feature>
<proteinExistence type="predicted"/>
<feature type="region of interest" description="Disordered" evidence="1">
    <location>
        <begin position="1648"/>
        <end position="1752"/>
    </location>
</feature>
<feature type="region of interest" description="Disordered" evidence="1">
    <location>
        <begin position="1506"/>
        <end position="1582"/>
    </location>
</feature>
<feature type="region of interest" description="Disordered" evidence="1">
    <location>
        <begin position="1426"/>
        <end position="1491"/>
    </location>
</feature>
<dbReference type="SMART" id="SM00324">
    <property type="entry name" value="RhoGAP"/>
    <property type="match status" value="1"/>
</dbReference>
<dbReference type="PANTHER" id="PTHR23179:SF3">
    <property type="entry name" value="RHO GTPASE-ACTIVATING PROTEIN 20"/>
    <property type="match status" value="1"/>
</dbReference>
<feature type="region of interest" description="Disordered" evidence="1">
    <location>
        <begin position="1226"/>
        <end position="1277"/>
    </location>
</feature>
<feature type="compositionally biased region" description="Basic and acidic residues" evidence="1">
    <location>
        <begin position="1242"/>
        <end position="1258"/>
    </location>
</feature>
<dbReference type="GO" id="GO:0007165">
    <property type="term" value="P:signal transduction"/>
    <property type="evidence" value="ECO:0007669"/>
    <property type="project" value="InterPro"/>
</dbReference>
<feature type="compositionally biased region" description="Low complexity" evidence="1">
    <location>
        <begin position="1865"/>
        <end position="1888"/>
    </location>
</feature>
<dbReference type="CDD" id="cd00159">
    <property type="entry name" value="RhoGAP"/>
    <property type="match status" value="1"/>
</dbReference>
<feature type="compositionally biased region" description="Basic residues" evidence="1">
    <location>
        <begin position="1259"/>
        <end position="1268"/>
    </location>
</feature>
<dbReference type="PANTHER" id="PTHR23179">
    <property type="entry name" value="T-CELL ACTIVATION RHO GTPASE ACTIVATING PROTEIN-RELATED"/>
    <property type="match status" value="1"/>
</dbReference>
<feature type="region of interest" description="Disordered" evidence="1">
    <location>
        <begin position="213"/>
        <end position="248"/>
    </location>
</feature>
<feature type="compositionally biased region" description="Low complexity" evidence="1">
    <location>
        <begin position="1226"/>
        <end position="1238"/>
    </location>
</feature>
<dbReference type="Proteomes" id="UP000050792">
    <property type="component" value="Unassembled WGS sequence"/>
</dbReference>
<feature type="compositionally biased region" description="Low complexity" evidence="1">
    <location>
        <begin position="92"/>
        <end position="101"/>
    </location>
</feature>
<feature type="compositionally biased region" description="Polar residues" evidence="1">
    <location>
        <begin position="1454"/>
        <end position="1470"/>
    </location>
</feature>
<dbReference type="PROSITE" id="PS50238">
    <property type="entry name" value="RHOGAP"/>
    <property type="match status" value="1"/>
</dbReference>
<feature type="compositionally biased region" description="Low complexity" evidence="1">
    <location>
        <begin position="1506"/>
        <end position="1524"/>
    </location>
</feature>
<dbReference type="Pfam" id="PF00620">
    <property type="entry name" value="RhoGAP"/>
    <property type="match status" value="1"/>
</dbReference>
<evidence type="ECO:0000256" key="1">
    <source>
        <dbReference type="SAM" id="MobiDB-lite"/>
    </source>
</evidence>
<feature type="region of interest" description="Disordered" evidence="1">
    <location>
        <begin position="19"/>
        <end position="62"/>
    </location>
</feature>
<evidence type="ECO:0000313" key="4">
    <source>
        <dbReference type="WBParaSite" id="SRDH1_90070.1"/>
    </source>
</evidence>
<feature type="region of interest" description="Disordered" evidence="1">
    <location>
        <begin position="903"/>
        <end position="961"/>
    </location>
</feature>
<feature type="region of interest" description="Disordered" evidence="1">
    <location>
        <begin position="91"/>
        <end position="121"/>
    </location>
</feature>
<dbReference type="InterPro" id="IPR008936">
    <property type="entry name" value="Rho_GTPase_activation_prot"/>
</dbReference>
<dbReference type="WBParaSite" id="SRDH1_90070.1">
    <property type="protein sequence ID" value="SRDH1_90070.1"/>
    <property type="gene ID" value="SRDH1_90070"/>
</dbReference>
<dbReference type="SUPFAM" id="SSF48350">
    <property type="entry name" value="GTPase activation domain, GAP"/>
    <property type="match status" value="1"/>
</dbReference>
<feature type="region of interest" description="Disordered" evidence="1">
    <location>
        <begin position="1600"/>
        <end position="1623"/>
    </location>
</feature>
<feature type="compositionally biased region" description="Basic and acidic residues" evidence="1">
    <location>
        <begin position="918"/>
        <end position="934"/>
    </location>
</feature>
<feature type="compositionally biased region" description="Polar residues" evidence="1">
    <location>
        <begin position="904"/>
        <end position="917"/>
    </location>
</feature>
<feature type="compositionally biased region" description="Low complexity" evidence="1">
    <location>
        <begin position="213"/>
        <end position="229"/>
    </location>
</feature>
<keyword evidence="3" id="KW-1185">Reference proteome</keyword>
<dbReference type="GO" id="GO:0005096">
    <property type="term" value="F:GTPase activator activity"/>
    <property type="evidence" value="ECO:0007669"/>
    <property type="project" value="TreeGrafter"/>
</dbReference>